<organism evidence="1">
    <name type="scientific">uncultured Caudovirales phage</name>
    <dbReference type="NCBI Taxonomy" id="2100421"/>
    <lineage>
        <taxon>Viruses</taxon>
        <taxon>Duplodnaviria</taxon>
        <taxon>Heunggongvirae</taxon>
        <taxon>Uroviricota</taxon>
        <taxon>Caudoviricetes</taxon>
        <taxon>Peduoviridae</taxon>
        <taxon>Maltschvirus</taxon>
        <taxon>Maltschvirus maltsch</taxon>
    </lineage>
</organism>
<evidence type="ECO:0000313" key="1">
    <source>
        <dbReference type="EMBL" id="CAB4130748.1"/>
    </source>
</evidence>
<reference evidence="1" key="1">
    <citation type="submission" date="2020-04" db="EMBL/GenBank/DDBJ databases">
        <authorList>
            <person name="Chiriac C."/>
            <person name="Salcher M."/>
            <person name="Ghai R."/>
            <person name="Kavagutti S V."/>
        </authorList>
    </citation>
    <scope>NUCLEOTIDE SEQUENCE</scope>
</reference>
<protein>
    <submittedName>
        <fullName evidence="1">Oxoglutarate/iron-dependent dioxygenase</fullName>
    </submittedName>
</protein>
<keyword evidence="1" id="KW-0223">Dioxygenase</keyword>
<proteinExistence type="predicted"/>
<gene>
    <name evidence="1" type="ORF">UFOVP132_12</name>
</gene>
<dbReference type="GO" id="GO:0051213">
    <property type="term" value="F:dioxygenase activity"/>
    <property type="evidence" value="ECO:0007669"/>
    <property type="project" value="UniProtKB-KW"/>
</dbReference>
<keyword evidence="1" id="KW-0560">Oxidoreductase</keyword>
<name>A0A6J5L7W9_9CAUD</name>
<dbReference type="Gene3D" id="2.60.120.620">
    <property type="entry name" value="q2cbj1_9rhob like domain"/>
    <property type="match status" value="1"/>
</dbReference>
<dbReference type="EMBL" id="LR796247">
    <property type="protein sequence ID" value="CAB4130748.1"/>
    <property type="molecule type" value="Genomic_DNA"/>
</dbReference>
<sequence length="160" mass="18133">MDRFYVIDDVFDERVRLKIRDFEYGPASPQKWYDLGSNPDHEKIFDVAVELGFGFVHSGIIGYEMWCNTRAVGWHYDHDEVASREAGKLITPTFAAVYYAEIANLEGGDLVTESHRITPKTNRLVIMSGGLKHAVYPYAGTRKAITINPWDHKIINAGVV</sequence>
<accession>A0A6J5L7W9</accession>